<name>A0A5C6DJG6_9BACT</name>
<gene>
    <name evidence="2" type="ORF">Q31b_50240</name>
</gene>
<feature type="region of interest" description="Disordered" evidence="1">
    <location>
        <begin position="1"/>
        <end position="48"/>
    </location>
</feature>
<evidence type="ECO:0000256" key="1">
    <source>
        <dbReference type="SAM" id="MobiDB-lite"/>
    </source>
</evidence>
<accession>A0A5C6DJG6</accession>
<evidence type="ECO:0000313" key="3">
    <source>
        <dbReference type="Proteomes" id="UP000315471"/>
    </source>
</evidence>
<protein>
    <submittedName>
        <fullName evidence="2">Uncharacterized protein</fullName>
    </submittedName>
</protein>
<evidence type="ECO:0000313" key="2">
    <source>
        <dbReference type="EMBL" id="TWU36742.1"/>
    </source>
</evidence>
<reference evidence="2 3" key="1">
    <citation type="submission" date="2019-02" db="EMBL/GenBank/DDBJ databases">
        <title>Deep-cultivation of Planctomycetes and their phenomic and genomic characterization uncovers novel biology.</title>
        <authorList>
            <person name="Wiegand S."/>
            <person name="Jogler M."/>
            <person name="Boedeker C."/>
            <person name="Pinto D."/>
            <person name="Vollmers J."/>
            <person name="Rivas-Marin E."/>
            <person name="Kohn T."/>
            <person name="Peeters S.H."/>
            <person name="Heuer A."/>
            <person name="Rast P."/>
            <person name="Oberbeckmann S."/>
            <person name="Bunk B."/>
            <person name="Jeske O."/>
            <person name="Meyerdierks A."/>
            <person name="Storesund J.E."/>
            <person name="Kallscheuer N."/>
            <person name="Luecker S."/>
            <person name="Lage O.M."/>
            <person name="Pohl T."/>
            <person name="Merkel B.J."/>
            <person name="Hornburger P."/>
            <person name="Mueller R.-W."/>
            <person name="Bruemmer F."/>
            <person name="Labrenz M."/>
            <person name="Spormann A.M."/>
            <person name="Op Den Camp H."/>
            <person name="Overmann J."/>
            <person name="Amann R."/>
            <person name="Jetten M.S.M."/>
            <person name="Mascher T."/>
            <person name="Medema M.H."/>
            <person name="Devos D.P."/>
            <person name="Kaster A.-K."/>
            <person name="Ovreas L."/>
            <person name="Rohde M."/>
            <person name="Galperin M.Y."/>
            <person name="Jogler C."/>
        </authorList>
    </citation>
    <scope>NUCLEOTIDE SEQUENCE [LARGE SCALE GENOMIC DNA]</scope>
    <source>
        <strain evidence="2 3">Q31b</strain>
    </source>
</reference>
<organism evidence="2 3">
    <name type="scientific">Novipirellula aureliae</name>
    <dbReference type="NCBI Taxonomy" id="2527966"/>
    <lineage>
        <taxon>Bacteria</taxon>
        <taxon>Pseudomonadati</taxon>
        <taxon>Planctomycetota</taxon>
        <taxon>Planctomycetia</taxon>
        <taxon>Pirellulales</taxon>
        <taxon>Pirellulaceae</taxon>
        <taxon>Novipirellula</taxon>
    </lineage>
</organism>
<comment type="caution">
    <text evidence="2">The sequence shown here is derived from an EMBL/GenBank/DDBJ whole genome shotgun (WGS) entry which is preliminary data.</text>
</comment>
<feature type="compositionally biased region" description="Basic and acidic residues" evidence="1">
    <location>
        <begin position="17"/>
        <end position="28"/>
    </location>
</feature>
<dbReference type="AlphaFoldDB" id="A0A5C6DJG6"/>
<sequence length="48" mass="5523">MPHAPLSMTPGGADNDPDARERASDRFGRSMLFPRPPRDRRRYRIDAL</sequence>
<proteinExistence type="predicted"/>
<keyword evidence="3" id="KW-1185">Reference proteome</keyword>
<dbReference type="EMBL" id="SJPY01000008">
    <property type="protein sequence ID" value="TWU36742.1"/>
    <property type="molecule type" value="Genomic_DNA"/>
</dbReference>
<dbReference type="Proteomes" id="UP000315471">
    <property type="component" value="Unassembled WGS sequence"/>
</dbReference>
<feature type="compositionally biased region" description="Basic residues" evidence="1">
    <location>
        <begin position="38"/>
        <end position="48"/>
    </location>
</feature>